<evidence type="ECO:0000313" key="2">
    <source>
        <dbReference type="Proteomes" id="UP000077037"/>
    </source>
</evidence>
<dbReference type="RefSeq" id="WP_268874724.1">
    <property type="nucleotide sequence ID" value="NZ_FKBS01000007.1"/>
</dbReference>
<proteinExistence type="predicted"/>
<protein>
    <submittedName>
        <fullName evidence="1">Uncharacterized protein</fullName>
    </submittedName>
</protein>
<evidence type="ECO:0000313" key="1">
    <source>
        <dbReference type="EMBL" id="SAH95547.1"/>
    </source>
</evidence>
<gene>
    <name evidence="1" type="ORF">SAMEA1982600_00725</name>
</gene>
<accession>A0A157LFR9</accession>
<sequence length="43" mass="4624">MKYLFKTFVITGATLMCGAALGLLRLGEMVDAPNRAKPDSGHE</sequence>
<dbReference type="Proteomes" id="UP000077037">
    <property type="component" value="Unassembled WGS sequence"/>
</dbReference>
<dbReference type="AlphaFoldDB" id="A0A157LFR9"/>
<organism evidence="1 2">
    <name type="scientific">Bordetella ansorpii</name>
    <dbReference type="NCBI Taxonomy" id="288768"/>
    <lineage>
        <taxon>Bacteria</taxon>
        <taxon>Pseudomonadati</taxon>
        <taxon>Pseudomonadota</taxon>
        <taxon>Betaproteobacteria</taxon>
        <taxon>Burkholderiales</taxon>
        <taxon>Alcaligenaceae</taxon>
        <taxon>Bordetella</taxon>
    </lineage>
</organism>
<dbReference type="EMBL" id="FKBS01000007">
    <property type="protein sequence ID" value="SAH95547.1"/>
    <property type="molecule type" value="Genomic_DNA"/>
</dbReference>
<name>A0A157LFR9_9BORD</name>
<reference evidence="1 2" key="1">
    <citation type="submission" date="2016-03" db="EMBL/GenBank/DDBJ databases">
        <authorList>
            <consortium name="Pathogen Informatics"/>
        </authorList>
    </citation>
    <scope>NUCLEOTIDE SEQUENCE [LARGE SCALE GENOMIC DNA]</scope>
    <source>
        <strain evidence="1 2">NCTC13364</strain>
    </source>
</reference>